<dbReference type="RefSeq" id="WP_146580118.1">
    <property type="nucleotide sequence ID" value="NZ_SJPM01000011.1"/>
</dbReference>
<accession>A0A5C6A1X3</accession>
<gene>
    <name evidence="1" type="ORF">Pla100_45210</name>
</gene>
<protein>
    <submittedName>
        <fullName evidence="1">Uncharacterized protein</fullName>
    </submittedName>
</protein>
<dbReference type="AlphaFoldDB" id="A0A5C6A1X3"/>
<evidence type="ECO:0000313" key="1">
    <source>
        <dbReference type="EMBL" id="TWT92503.1"/>
    </source>
</evidence>
<evidence type="ECO:0000313" key="2">
    <source>
        <dbReference type="Proteomes" id="UP000316213"/>
    </source>
</evidence>
<reference evidence="1 2" key="1">
    <citation type="submission" date="2019-02" db="EMBL/GenBank/DDBJ databases">
        <title>Deep-cultivation of Planctomycetes and their phenomic and genomic characterization uncovers novel biology.</title>
        <authorList>
            <person name="Wiegand S."/>
            <person name="Jogler M."/>
            <person name="Boedeker C."/>
            <person name="Pinto D."/>
            <person name="Vollmers J."/>
            <person name="Rivas-Marin E."/>
            <person name="Kohn T."/>
            <person name="Peeters S.H."/>
            <person name="Heuer A."/>
            <person name="Rast P."/>
            <person name="Oberbeckmann S."/>
            <person name="Bunk B."/>
            <person name="Jeske O."/>
            <person name="Meyerdierks A."/>
            <person name="Storesund J.E."/>
            <person name="Kallscheuer N."/>
            <person name="Luecker S."/>
            <person name="Lage O.M."/>
            <person name="Pohl T."/>
            <person name="Merkel B.J."/>
            <person name="Hornburger P."/>
            <person name="Mueller R.-W."/>
            <person name="Bruemmer F."/>
            <person name="Labrenz M."/>
            <person name="Spormann A.M."/>
            <person name="Op Den Camp H."/>
            <person name="Overmann J."/>
            <person name="Amann R."/>
            <person name="Jetten M.S.M."/>
            <person name="Mascher T."/>
            <person name="Medema M.H."/>
            <person name="Devos D.P."/>
            <person name="Kaster A.-K."/>
            <person name="Ovreas L."/>
            <person name="Rohde M."/>
            <person name="Galperin M.Y."/>
            <person name="Jogler C."/>
        </authorList>
    </citation>
    <scope>NUCLEOTIDE SEQUENCE [LARGE SCALE GENOMIC DNA]</scope>
    <source>
        <strain evidence="1 2">Pla100</strain>
    </source>
</reference>
<keyword evidence="2" id="KW-1185">Reference proteome</keyword>
<dbReference type="Proteomes" id="UP000316213">
    <property type="component" value="Unassembled WGS sequence"/>
</dbReference>
<dbReference type="OrthoDB" id="9773233at2"/>
<comment type="caution">
    <text evidence="1">The sequence shown here is derived from an EMBL/GenBank/DDBJ whole genome shotgun (WGS) entry which is preliminary data.</text>
</comment>
<dbReference type="InterPro" id="IPR036188">
    <property type="entry name" value="FAD/NAD-bd_sf"/>
</dbReference>
<dbReference type="EMBL" id="SJPM01000011">
    <property type="protein sequence ID" value="TWT92503.1"/>
    <property type="molecule type" value="Genomic_DNA"/>
</dbReference>
<name>A0A5C6A1X3_9BACT</name>
<dbReference type="SUPFAM" id="SSF51905">
    <property type="entry name" value="FAD/NAD(P)-binding domain"/>
    <property type="match status" value="1"/>
</dbReference>
<proteinExistence type="predicted"/>
<sequence length="275" mass="31042">MNEDTSDLDPLTLDPPGTIAVLGTTPIGIEAALYGRYLGYDVTLIAGADVWQSRPFANAVFQRIGPTFRDDWFANHWLKSDDLEVRWNDPMPMMPDRCLSPLAFSAIDAQQQDRLRPRPSTIRQWIEVGLYEVIRTDLLRGRVFTDTFVKSIDLVAVEEDDKSGDDPTDDSADEFEEVPPDFLLTLAGSPLTQHADDTDNHPLRCECVIVADIPTSGWQRTFDLPTDYYFEIDPDAATDMADAEQWLRSGWQQIAAVYASLAGRPNLDLYRPRRT</sequence>
<organism evidence="1 2">
    <name type="scientific">Neorhodopirellula pilleata</name>
    <dbReference type="NCBI Taxonomy" id="2714738"/>
    <lineage>
        <taxon>Bacteria</taxon>
        <taxon>Pseudomonadati</taxon>
        <taxon>Planctomycetota</taxon>
        <taxon>Planctomycetia</taxon>
        <taxon>Pirellulales</taxon>
        <taxon>Pirellulaceae</taxon>
        <taxon>Neorhodopirellula</taxon>
    </lineage>
</organism>